<keyword evidence="1" id="KW-0472">Membrane</keyword>
<evidence type="ECO:0000313" key="3">
    <source>
        <dbReference type="Proteomes" id="UP000269374"/>
    </source>
</evidence>
<proteinExistence type="predicted"/>
<keyword evidence="1" id="KW-0812">Transmembrane</keyword>
<organism evidence="2 3">
    <name type="scientific">Lactococcus allomyrinae</name>
    <dbReference type="NCBI Taxonomy" id="2419773"/>
    <lineage>
        <taxon>Bacteria</taxon>
        <taxon>Bacillati</taxon>
        <taxon>Bacillota</taxon>
        <taxon>Bacilli</taxon>
        <taxon>Lactobacillales</taxon>
        <taxon>Streptococcaceae</taxon>
        <taxon>Lactococcus</taxon>
    </lineage>
</organism>
<geneLocation type="plasmid" evidence="2 3">
    <name>unnamed1</name>
</geneLocation>
<dbReference type="EMBL" id="CP032628">
    <property type="protein sequence ID" value="AYG02041.1"/>
    <property type="molecule type" value="Genomic_DNA"/>
</dbReference>
<accession>A0A387BUA0</accession>
<sequence length="105" mass="12557">MPNHTQEPRQYKVKNGTENDLWDESQLLVFIFGAVFAALTSYFVVPIDVVRYLWLAFVVGLTFWLTMRSRSNKNMRNYRVIYTYLFCQRGRYDFTKNKAIRGEIK</sequence>
<name>A0A387BUA0_9LACT</name>
<protein>
    <submittedName>
        <fullName evidence="2">Uncharacterized protein</fullName>
    </submittedName>
</protein>
<dbReference type="KEGG" id="lact:D7I46_12955"/>
<gene>
    <name evidence="2" type="ORF">D7I46_12955</name>
</gene>
<keyword evidence="3" id="KW-1185">Reference proteome</keyword>
<dbReference type="Proteomes" id="UP000269374">
    <property type="component" value="Plasmid unnamed1"/>
</dbReference>
<keyword evidence="2" id="KW-0614">Plasmid</keyword>
<dbReference type="RefSeq" id="WP_120773410.1">
    <property type="nucleotide sequence ID" value="NZ_CP032628.1"/>
</dbReference>
<reference evidence="2 3" key="1">
    <citation type="submission" date="2018-09" db="EMBL/GenBank/DDBJ databases">
        <title>Genome sequencing of strain 1JSPR-7.</title>
        <authorList>
            <person name="Heo J."/>
            <person name="Kim S.-J."/>
            <person name="Kwon S.-W."/>
        </authorList>
    </citation>
    <scope>NUCLEOTIDE SEQUENCE [LARGE SCALE GENOMIC DNA]</scope>
    <source>
        <strain evidence="2 3">1JSPR-7</strain>
        <plasmid evidence="2 3">unnamed1</plasmid>
    </source>
</reference>
<evidence type="ECO:0000313" key="2">
    <source>
        <dbReference type="EMBL" id="AYG02041.1"/>
    </source>
</evidence>
<dbReference type="OrthoDB" id="2242555at2"/>
<feature type="transmembrane region" description="Helical" evidence="1">
    <location>
        <begin position="27"/>
        <end position="45"/>
    </location>
</feature>
<keyword evidence="1" id="KW-1133">Transmembrane helix</keyword>
<feature type="transmembrane region" description="Helical" evidence="1">
    <location>
        <begin position="51"/>
        <end position="67"/>
    </location>
</feature>
<dbReference type="AlphaFoldDB" id="A0A387BUA0"/>
<evidence type="ECO:0000256" key="1">
    <source>
        <dbReference type="SAM" id="Phobius"/>
    </source>
</evidence>